<dbReference type="AlphaFoldDB" id="A0A840ENI9"/>
<evidence type="ECO:0000313" key="2">
    <source>
        <dbReference type="EMBL" id="MBB4118631.1"/>
    </source>
</evidence>
<dbReference type="SUPFAM" id="SSF51206">
    <property type="entry name" value="cAMP-binding domain-like"/>
    <property type="match status" value="1"/>
</dbReference>
<dbReference type="InterPro" id="IPR018490">
    <property type="entry name" value="cNMP-bd_dom_sf"/>
</dbReference>
<evidence type="ECO:0000313" key="3">
    <source>
        <dbReference type="Proteomes" id="UP000553034"/>
    </source>
</evidence>
<dbReference type="RefSeq" id="WP_183476901.1">
    <property type="nucleotide sequence ID" value="NZ_JACIFO010000003.1"/>
</dbReference>
<organism evidence="2 3">
    <name type="scientific">Mesonia hippocampi</name>
    <dbReference type="NCBI Taxonomy" id="1628250"/>
    <lineage>
        <taxon>Bacteria</taxon>
        <taxon>Pseudomonadati</taxon>
        <taxon>Bacteroidota</taxon>
        <taxon>Flavobacteriia</taxon>
        <taxon>Flavobacteriales</taxon>
        <taxon>Flavobacteriaceae</taxon>
        <taxon>Mesonia</taxon>
    </lineage>
</organism>
<protein>
    <submittedName>
        <fullName evidence="2">CRP-like cAMP-binding protein</fullName>
    </submittedName>
</protein>
<name>A0A840ENI9_9FLAO</name>
<reference evidence="2 3" key="1">
    <citation type="submission" date="2020-08" db="EMBL/GenBank/DDBJ databases">
        <title>Genomic Encyclopedia of Type Strains, Phase IV (KMG-IV): sequencing the most valuable type-strain genomes for metagenomic binning, comparative biology and taxonomic classification.</title>
        <authorList>
            <person name="Goeker M."/>
        </authorList>
    </citation>
    <scope>NUCLEOTIDE SEQUENCE [LARGE SCALE GENOMIC DNA]</scope>
    <source>
        <strain evidence="2 3">DSM 29568</strain>
    </source>
</reference>
<dbReference type="Proteomes" id="UP000553034">
    <property type="component" value="Unassembled WGS sequence"/>
</dbReference>
<accession>A0A840ENI9</accession>
<keyword evidence="3" id="KW-1185">Reference proteome</keyword>
<evidence type="ECO:0000259" key="1">
    <source>
        <dbReference type="Pfam" id="PF00027"/>
    </source>
</evidence>
<feature type="domain" description="Cyclic nucleotide-binding" evidence="1">
    <location>
        <begin position="36"/>
        <end position="124"/>
    </location>
</feature>
<dbReference type="Pfam" id="PF00027">
    <property type="entry name" value="cNMP_binding"/>
    <property type="match status" value="1"/>
</dbReference>
<dbReference type="EMBL" id="JACIFO010000003">
    <property type="protein sequence ID" value="MBB4118631.1"/>
    <property type="molecule type" value="Genomic_DNA"/>
</dbReference>
<comment type="caution">
    <text evidence="2">The sequence shown here is derived from an EMBL/GenBank/DDBJ whole genome shotgun (WGS) entry which is preliminary data.</text>
</comment>
<dbReference type="InterPro" id="IPR014710">
    <property type="entry name" value="RmlC-like_jellyroll"/>
</dbReference>
<dbReference type="InterPro" id="IPR000595">
    <property type="entry name" value="cNMP-bd_dom"/>
</dbReference>
<gene>
    <name evidence="2" type="ORF">GGR32_000911</name>
</gene>
<proteinExistence type="predicted"/>
<sequence length="197" mass="23224">MNDALTIKNFHEQLAIKFPYVEEQSWNKLQNISMVQKLNKNELLCKEGQKLNHGIFVVSGQLKLFYLNESGIERIASFCTRNDYIDNWNDVHQHTALPYSICAISTTTIVKYPLKEMVSIFKQNPDLLQLCIDLSQEIIGKKQDHYQILTLKTPKDRYLWLQKNRPQWLQDITLTELSKYLHVSRETLSRVRSKLLR</sequence>
<dbReference type="Gene3D" id="2.60.120.10">
    <property type="entry name" value="Jelly Rolls"/>
    <property type="match status" value="1"/>
</dbReference>